<evidence type="ECO:0000256" key="2">
    <source>
        <dbReference type="ARBA" id="ARBA00022723"/>
    </source>
</evidence>
<sequence>MTMIITNYEQEMSRLGLTTCRRRQKRKQIIIAFWNQVMTALVWFFTTVCMLMFKYRSDKPRIRSLSSNLDRYLILHRYAYESDTLCISQLRMTRRCFTKLWKWFKNCLGALDGTHIKCLVPLEDKPRFRTRKNDIATNVLGNCLGALDGTHIKCLVPLEDKPRFRTRKNDIATNVLGVCSQDMQFIYVLSGWEGSAADGRVLRDALLRPHGLKVPRPGMTDKGRNYRTWTTIEENILVEALVNMANSGGYKADNGFKSGYLQHLENEIKKSLPHAGIMGKPHIESRIKTMKKDWQFVYDMLNGNNTSGFGFDSVKQCVTAEPNVWETYIAVHKGASKWRNKPFPHYDDLCIVFGKDRAQGNGAKDPIEMETDANVEEESQQLEDITDDPVDASHSIRTTTNVQSEEGSSARSKKRKSRFDPIVEGITNAATLLGKELREASSTMNESLKAEVDLQNKTSLVCSEISKIQSMTNMDKFKASRKIMREPEAVLTFWNLEGDERTNFVKLMLEE</sequence>
<comment type="caution">
    <text evidence="7">The sequence shown here is derived from an EMBL/GenBank/DDBJ whole genome shotgun (WGS) entry which is preliminary data.</text>
</comment>
<dbReference type="InterPro" id="IPR027806">
    <property type="entry name" value="HARBI1_dom"/>
</dbReference>
<accession>A0A2U1Q856</accession>
<evidence type="ECO:0008006" key="9">
    <source>
        <dbReference type="Google" id="ProtNLM"/>
    </source>
</evidence>
<keyword evidence="8" id="KW-1185">Reference proteome</keyword>
<protein>
    <recommendedName>
        <fullName evidence="9">Myb/SANT-like domain, Harbinger transposase-derived nuclease domain protein</fullName>
    </recommendedName>
</protein>
<dbReference type="AlphaFoldDB" id="A0A2U1Q856"/>
<dbReference type="InterPro" id="IPR024752">
    <property type="entry name" value="Myb/SANT-like_dom"/>
</dbReference>
<dbReference type="STRING" id="35608.A0A2U1Q856"/>
<evidence type="ECO:0000256" key="3">
    <source>
        <dbReference type="SAM" id="MobiDB-lite"/>
    </source>
</evidence>
<dbReference type="Pfam" id="PF13359">
    <property type="entry name" value="DDE_Tnp_4"/>
    <property type="match status" value="1"/>
</dbReference>
<feature type="compositionally biased region" description="Polar residues" evidence="3">
    <location>
        <begin position="395"/>
        <end position="407"/>
    </location>
</feature>
<dbReference type="OrthoDB" id="1699974at2759"/>
<dbReference type="Pfam" id="PF12776">
    <property type="entry name" value="Myb_DNA-bind_3"/>
    <property type="match status" value="1"/>
</dbReference>
<feature type="region of interest" description="Disordered" evidence="3">
    <location>
        <begin position="373"/>
        <end position="418"/>
    </location>
</feature>
<reference evidence="7 8" key="1">
    <citation type="journal article" date="2018" name="Mol. Plant">
        <title>The genome of Artemisia annua provides insight into the evolution of Asteraceae family and artemisinin biosynthesis.</title>
        <authorList>
            <person name="Shen Q."/>
            <person name="Zhang L."/>
            <person name="Liao Z."/>
            <person name="Wang S."/>
            <person name="Yan T."/>
            <person name="Shi P."/>
            <person name="Liu M."/>
            <person name="Fu X."/>
            <person name="Pan Q."/>
            <person name="Wang Y."/>
            <person name="Lv Z."/>
            <person name="Lu X."/>
            <person name="Zhang F."/>
            <person name="Jiang W."/>
            <person name="Ma Y."/>
            <person name="Chen M."/>
            <person name="Hao X."/>
            <person name="Li L."/>
            <person name="Tang Y."/>
            <person name="Lv G."/>
            <person name="Zhou Y."/>
            <person name="Sun X."/>
            <person name="Brodelius P.E."/>
            <person name="Rose J.K.C."/>
            <person name="Tang K."/>
        </authorList>
    </citation>
    <scope>NUCLEOTIDE SEQUENCE [LARGE SCALE GENOMIC DNA]</scope>
    <source>
        <strain evidence="8">cv. Huhao1</strain>
        <tissue evidence="7">Leaf</tissue>
    </source>
</reference>
<dbReference type="EMBL" id="PKPP01000329">
    <property type="protein sequence ID" value="PWA94196.1"/>
    <property type="molecule type" value="Genomic_DNA"/>
</dbReference>
<gene>
    <name evidence="7" type="ORF">CTI12_AA062490</name>
</gene>
<dbReference type="PANTHER" id="PTHR46250">
    <property type="entry name" value="MYB/SANT-LIKE DNA-BINDING DOMAIN PROTEIN-RELATED"/>
    <property type="match status" value="1"/>
</dbReference>
<feature type="transmembrane region" description="Helical" evidence="4">
    <location>
        <begin position="31"/>
        <end position="53"/>
    </location>
</feature>
<keyword evidence="4" id="KW-0812">Transmembrane</keyword>
<keyword evidence="2" id="KW-0479">Metal-binding</keyword>
<evidence type="ECO:0000313" key="8">
    <source>
        <dbReference type="Proteomes" id="UP000245207"/>
    </source>
</evidence>
<feature type="domain" description="Myb/SANT-like" evidence="5">
    <location>
        <begin position="228"/>
        <end position="328"/>
    </location>
</feature>
<comment type="cofactor">
    <cofactor evidence="1">
        <name>a divalent metal cation</name>
        <dbReference type="ChEBI" id="CHEBI:60240"/>
    </cofactor>
</comment>
<keyword evidence="4" id="KW-0472">Membrane</keyword>
<dbReference type="GO" id="GO:0046872">
    <property type="term" value="F:metal ion binding"/>
    <property type="evidence" value="ECO:0007669"/>
    <property type="project" value="UniProtKB-KW"/>
</dbReference>
<name>A0A2U1Q856_ARTAN</name>
<dbReference type="PANTHER" id="PTHR46250:SF17">
    <property type="entry name" value="MYB_SANT-LIKE DOMAIN-CONTAINING PROTEIN"/>
    <property type="match status" value="1"/>
</dbReference>
<evidence type="ECO:0000256" key="1">
    <source>
        <dbReference type="ARBA" id="ARBA00001968"/>
    </source>
</evidence>
<evidence type="ECO:0000313" key="7">
    <source>
        <dbReference type="EMBL" id="PWA94196.1"/>
    </source>
</evidence>
<feature type="compositionally biased region" description="Acidic residues" evidence="3">
    <location>
        <begin position="373"/>
        <end position="390"/>
    </location>
</feature>
<feature type="domain" description="DDE Tnp4" evidence="6">
    <location>
        <begin position="147"/>
        <end position="208"/>
    </location>
</feature>
<dbReference type="Proteomes" id="UP000245207">
    <property type="component" value="Unassembled WGS sequence"/>
</dbReference>
<proteinExistence type="predicted"/>
<organism evidence="7 8">
    <name type="scientific">Artemisia annua</name>
    <name type="common">Sweet wormwood</name>
    <dbReference type="NCBI Taxonomy" id="35608"/>
    <lineage>
        <taxon>Eukaryota</taxon>
        <taxon>Viridiplantae</taxon>
        <taxon>Streptophyta</taxon>
        <taxon>Embryophyta</taxon>
        <taxon>Tracheophyta</taxon>
        <taxon>Spermatophyta</taxon>
        <taxon>Magnoliopsida</taxon>
        <taxon>eudicotyledons</taxon>
        <taxon>Gunneridae</taxon>
        <taxon>Pentapetalae</taxon>
        <taxon>asterids</taxon>
        <taxon>campanulids</taxon>
        <taxon>Asterales</taxon>
        <taxon>Asteraceae</taxon>
        <taxon>Asteroideae</taxon>
        <taxon>Anthemideae</taxon>
        <taxon>Artemisiinae</taxon>
        <taxon>Artemisia</taxon>
    </lineage>
</organism>
<keyword evidence="4" id="KW-1133">Transmembrane helix</keyword>
<evidence type="ECO:0000259" key="6">
    <source>
        <dbReference type="Pfam" id="PF13359"/>
    </source>
</evidence>
<evidence type="ECO:0000256" key="4">
    <source>
        <dbReference type="SAM" id="Phobius"/>
    </source>
</evidence>
<evidence type="ECO:0000259" key="5">
    <source>
        <dbReference type="Pfam" id="PF12776"/>
    </source>
</evidence>